<feature type="compositionally biased region" description="Basic and acidic residues" evidence="1">
    <location>
        <begin position="1"/>
        <end position="10"/>
    </location>
</feature>
<feature type="region of interest" description="Disordered" evidence="1">
    <location>
        <begin position="1"/>
        <end position="22"/>
    </location>
</feature>
<comment type="caution">
    <text evidence="2">The sequence shown here is derived from an EMBL/GenBank/DDBJ whole genome shotgun (WGS) entry which is preliminary data.</text>
</comment>
<sequence length="66" mass="7099">MKRANARDTADPDDGITQTSEALITTNRALPTLMPRADTKAALHTDNENHVLQPLITGPATKHSGH</sequence>
<proteinExistence type="predicted"/>
<keyword evidence="3" id="KW-1185">Reference proteome</keyword>
<dbReference type="Proteomes" id="UP001066276">
    <property type="component" value="Chromosome 7"/>
</dbReference>
<evidence type="ECO:0000313" key="3">
    <source>
        <dbReference type="Proteomes" id="UP001066276"/>
    </source>
</evidence>
<reference evidence="2" key="1">
    <citation type="journal article" date="2022" name="bioRxiv">
        <title>Sequencing and chromosome-scale assembly of the giantPleurodeles waltlgenome.</title>
        <authorList>
            <person name="Brown T."/>
            <person name="Elewa A."/>
            <person name="Iarovenko S."/>
            <person name="Subramanian E."/>
            <person name="Araus A.J."/>
            <person name="Petzold A."/>
            <person name="Susuki M."/>
            <person name="Suzuki K.-i.T."/>
            <person name="Hayashi T."/>
            <person name="Toyoda A."/>
            <person name="Oliveira C."/>
            <person name="Osipova E."/>
            <person name="Leigh N.D."/>
            <person name="Simon A."/>
            <person name="Yun M.H."/>
        </authorList>
    </citation>
    <scope>NUCLEOTIDE SEQUENCE</scope>
    <source>
        <strain evidence="2">20211129_DDA</strain>
        <tissue evidence="2">Liver</tissue>
    </source>
</reference>
<accession>A0AAV7PWC0</accession>
<gene>
    <name evidence="2" type="ORF">NDU88_010943</name>
</gene>
<protein>
    <submittedName>
        <fullName evidence="2">Uncharacterized protein</fullName>
    </submittedName>
</protein>
<name>A0AAV7PWC0_PLEWA</name>
<evidence type="ECO:0000256" key="1">
    <source>
        <dbReference type="SAM" id="MobiDB-lite"/>
    </source>
</evidence>
<dbReference type="EMBL" id="JANPWB010000011">
    <property type="protein sequence ID" value="KAJ1132636.1"/>
    <property type="molecule type" value="Genomic_DNA"/>
</dbReference>
<organism evidence="2 3">
    <name type="scientific">Pleurodeles waltl</name>
    <name type="common">Iberian ribbed newt</name>
    <dbReference type="NCBI Taxonomy" id="8319"/>
    <lineage>
        <taxon>Eukaryota</taxon>
        <taxon>Metazoa</taxon>
        <taxon>Chordata</taxon>
        <taxon>Craniata</taxon>
        <taxon>Vertebrata</taxon>
        <taxon>Euteleostomi</taxon>
        <taxon>Amphibia</taxon>
        <taxon>Batrachia</taxon>
        <taxon>Caudata</taxon>
        <taxon>Salamandroidea</taxon>
        <taxon>Salamandridae</taxon>
        <taxon>Pleurodelinae</taxon>
        <taxon>Pleurodeles</taxon>
    </lineage>
</organism>
<evidence type="ECO:0000313" key="2">
    <source>
        <dbReference type="EMBL" id="KAJ1132636.1"/>
    </source>
</evidence>
<dbReference type="AlphaFoldDB" id="A0AAV7PWC0"/>